<dbReference type="GO" id="GO:0009103">
    <property type="term" value="P:lipopolysaccharide biosynthetic process"/>
    <property type="evidence" value="ECO:0007669"/>
    <property type="project" value="UniProtKB-ARBA"/>
</dbReference>
<accession>A0A1G2AY11</accession>
<name>A0A1G2AY11_9BACT</name>
<evidence type="ECO:0000256" key="4">
    <source>
        <dbReference type="ARBA" id="ARBA00022679"/>
    </source>
</evidence>
<feature type="transmembrane region" description="Helical" evidence="8">
    <location>
        <begin position="118"/>
        <end position="134"/>
    </location>
</feature>
<keyword evidence="5 8" id="KW-0812">Transmembrane</keyword>
<dbReference type="EMBL" id="MHKD01000044">
    <property type="protein sequence ID" value="OGY81396.1"/>
    <property type="molecule type" value="Genomic_DNA"/>
</dbReference>
<keyword evidence="4" id="KW-0808">Transferase</keyword>
<evidence type="ECO:0000256" key="7">
    <source>
        <dbReference type="ARBA" id="ARBA00023136"/>
    </source>
</evidence>
<keyword evidence="3" id="KW-0328">Glycosyltransferase</keyword>
<evidence type="ECO:0000256" key="3">
    <source>
        <dbReference type="ARBA" id="ARBA00022676"/>
    </source>
</evidence>
<keyword evidence="7 8" id="KW-0472">Membrane</keyword>
<feature type="transmembrane region" description="Helical" evidence="8">
    <location>
        <begin position="379"/>
        <end position="396"/>
    </location>
</feature>
<organism evidence="9 10">
    <name type="scientific">Candidatus Kerfeldbacteria bacterium RIFCSPHIGHO2_12_FULL_48_17</name>
    <dbReference type="NCBI Taxonomy" id="1798542"/>
    <lineage>
        <taxon>Bacteria</taxon>
        <taxon>Candidatus Kerfeldiibacteriota</taxon>
    </lineage>
</organism>
<feature type="transmembrane region" description="Helical" evidence="8">
    <location>
        <begin position="353"/>
        <end position="372"/>
    </location>
</feature>
<evidence type="ECO:0000313" key="9">
    <source>
        <dbReference type="EMBL" id="OGY81396.1"/>
    </source>
</evidence>
<dbReference type="InterPro" id="IPR050297">
    <property type="entry name" value="LipidA_mod_glycosyltrf_83"/>
</dbReference>
<comment type="caution">
    <text evidence="9">The sequence shown here is derived from an EMBL/GenBank/DDBJ whole genome shotgun (WGS) entry which is preliminary data.</text>
</comment>
<dbReference type="STRING" id="1798542.A3F54_01955"/>
<reference evidence="9 10" key="1">
    <citation type="journal article" date="2016" name="Nat. Commun.">
        <title>Thousands of microbial genomes shed light on interconnected biogeochemical processes in an aquifer system.</title>
        <authorList>
            <person name="Anantharaman K."/>
            <person name="Brown C.T."/>
            <person name="Hug L.A."/>
            <person name="Sharon I."/>
            <person name="Castelle C.J."/>
            <person name="Probst A.J."/>
            <person name="Thomas B.C."/>
            <person name="Singh A."/>
            <person name="Wilkins M.J."/>
            <person name="Karaoz U."/>
            <person name="Brodie E.L."/>
            <person name="Williams K.H."/>
            <person name="Hubbard S.S."/>
            <person name="Banfield J.F."/>
        </authorList>
    </citation>
    <scope>NUCLEOTIDE SEQUENCE [LARGE SCALE GENOMIC DNA]</scope>
</reference>
<gene>
    <name evidence="9" type="ORF">A3F54_01955</name>
</gene>
<feature type="transmembrane region" description="Helical" evidence="8">
    <location>
        <begin position="211"/>
        <end position="233"/>
    </location>
</feature>
<keyword evidence="6 8" id="KW-1133">Transmembrane helix</keyword>
<evidence type="ECO:0008006" key="11">
    <source>
        <dbReference type="Google" id="ProtNLM"/>
    </source>
</evidence>
<comment type="subcellular location">
    <subcellularLocation>
        <location evidence="1">Cell membrane</location>
        <topology evidence="1">Multi-pass membrane protein</topology>
    </subcellularLocation>
</comment>
<dbReference type="GO" id="GO:0016763">
    <property type="term" value="F:pentosyltransferase activity"/>
    <property type="evidence" value="ECO:0007669"/>
    <property type="project" value="TreeGrafter"/>
</dbReference>
<feature type="transmembrane region" description="Helical" evidence="8">
    <location>
        <begin position="85"/>
        <end position="106"/>
    </location>
</feature>
<feature type="transmembrane region" description="Helical" evidence="8">
    <location>
        <begin position="62"/>
        <end position="79"/>
    </location>
</feature>
<evidence type="ECO:0000256" key="1">
    <source>
        <dbReference type="ARBA" id="ARBA00004651"/>
    </source>
</evidence>
<evidence type="ECO:0000256" key="8">
    <source>
        <dbReference type="SAM" id="Phobius"/>
    </source>
</evidence>
<dbReference type="PANTHER" id="PTHR33908:SF11">
    <property type="entry name" value="MEMBRANE PROTEIN"/>
    <property type="match status" value="1"/>
</dbReference>
<feature type="transmembrane region" description="Helical" evidence="8">
    <location>
        <begin position="20"/>
        <end position="41"/>
    </location>
</feature>
<dbReference type="InterPro" id="IPR021280">
    <property type="entry name" value="TMEM260-like"/>
</dbReference>
<feature type="transmembrane region" description="Helical" evidence="8">
    <location>
        <begin position="329"/>
        <end position="347"/>
    </location>
</feature>
<dbReference type="Pfam" id="PF11028">
    <property type="entry name" value="TMEM260-like"/>
    <property type="match status" value="1"/>
</dbReference>
<feature type="transmembrane region" description="Helical" evidence="8">
    <location>
        <begin position="272"/>
        <end position="292"/>
    </location>
</feature>
<sequence length="593" mass="68053">MPTTLPTAFSTIIRRYTTEISLILLTLLTRIPVVSHYLYSWDAAQLSLAMEYFDMQQHRPHPPGYIIYVALGKITNFFIHNANTTYVTLSILAMIATVLLGYHFALLLTTRRPTRRRFALIVALLLIVNPYMWFYSEVAATYIFDSLFAALFAYLTLRIIKHHNPRTLLWFTLFLALSGGIRQTLIILFAPLYLFALAYLLVRKKIRLGDVALHALVGAAAITLWLLPLLALSGGPAQYFQTASYHFHSVGSGTSIFQDATWAVTWGQAKDVAKTSLVALNVLLLAPLLLLLRSPRWLKNWSSQQSSQQNSRQVRRRDIWHRHILRNPLVYLFALLLVPSFFVYIFMHFGNPGYISSVAPTLVILFALPLLLYPPRWQILFGALAILAFLTTFLFYDSPFLKSYTLGAKIAQRVNRADNWFAYHTRAKVKSISDDFGIHIEAARAYDPATTVLLTEKGFNYRLPKSEVWVRNGVDYFRHIEYYLPQYDVYELFWRDRRYFHVKNNSRLQIQKSTFVPLPPSTETLVIITKDIDRDALAASNITVTLLPDGQKLFTIDMRDRNRIMYAGYTLIKLAAPSIIGTEYADCPFCFQN</sequence>
<dbReference type="GO" id="GO:0005886">
    <property type="term" value="C:plasma membrane"/>
    <property type="evidence" value="ECO:0007669"/>
    <property type="project" value="UniProtKB-SubCell"/>
</dbReference>
<dbReference type="PANTHER" id="PTHR33908">
    <property type="entry name" value="MANNOSYLTRANSFERASE YKCB-RELATED"/>
    <property type="match status" value="1"/>
</dbReference>
<evidence type="ECO:0000256" key="2">
    <source>
        <dbReference type="ARBA" id="ARBA00022475"/>
    </source>
</evidence>
<feature type="transmembrane region" description="Helical" evidence="8">
    <location>
        <begin position="169"/>
        <end position="199"/>
    </location>
</feature>
<proteinExistence type="predicted"/>
<dbReference type="AlphaFoldDB" id="A0A1G2AY11"/>
<dbReference type="Proteomes" id="UP000176952">
    <property type="component" value="Unassembled WGS sequence"/>
</dbReference>
<protein>
    <recommendedName>
        <fullName evidence="11">Glycosyltransferase RgtA/B/C/D-like domain-containing protein</fullName>
    </recommendedName>
</protein>
<evidence type="ECO:0000256" key="5">
    <source>
        <dbReference type="ARBA" id="ARBA00022692"/>
    </source>
</evidence>
<evidence type="ECO:0000256" key="6">
    <source>
        <dbReference type="ARBA" id="ARBA00022989"/>
    </source>
</evidence>
<evidence type="ECO:0000313" key="10">
    <source>
        <dbReference type="Proteomes" id="UP000176952"/>
    </source>
</evidence>
<feature type="transmembrane region" description="Helical" evidence="8">
    <location>
        <begin position="140"/>
        <end position="157"/>
    </location>
</feature>
<keyword evidence="2" id="KW-1003">Cell membrane</keyword>